<sequence length="367" mass="42622">MRKGENIYQRKDGRWEGRFPKGRKLNGRIKYGYIYGKSYTEVRQRLYPLRIHYQSLQKIQGTSAETFEEWTKEWLNEVQDDVKPSTLSSYHYKLNKYVFPIIKMVPLNELSLEIGKTLLKELQKKLARSTIQVIFRILNKCLNNAKKNGKINVNPFSELKIPKAKQVKIRALTLSEQRKVMEVAAHEKKGYGIPVLLALHSGMRIGEIAALKWSDIDFDTNLIHVHHTYQRIPVFETKKKTQLLLADSKTESSVRVIPISKVLGKLLLDHQKRSKGVFVFSTKGQPCEPRLLTYHFHRIRAKAELAKIHFHQLRHTFATRCLEAYRDISSVSAMLGHASTQMTLDTYVDAMLEQRYQVIEKMANLIS</sequence>
<keyword evidence="9" id="KW-1185">Reference proteome</keyword>
<dbReference type="PANTHER" id="PTHR30349">
    <property type="entry name" value="PHAGE INTEGRASE-RELATED"/>
    <property type="match status" value="1"/>
</dbReference>
<comment type="caution">
    <text evidence="8">The sequence shown here is derived from an EMBL/GenBank/DDBJ whole genome shotgun (WGS) entry which is preliminary data.</text>
</comment>
<dbReference type="InterPro" id="IPR002104">
    <property type="entry name" value="Integrase_catalytic"/>
</dbReference>
<organism evidence="8 9">
    <name type="scientific">Enterococcus hulanensis</name>
    <dbReference type="NCBI Taxonomy" id="2559929"/>
    <lineage>
        <taxon>Bacteria</taxon>
        <taxon>Bacillati</taxon>
        <taxon>Bacillota</taxon>
        <taxon>Bacilli</taxon>
        <taxon>Lactobacillales</taxon>
        <taxon>Enterococcaceae</taxon>
        <taxon>Enterococcus</taxon>
    </lineage>
</organism>
<dbReference type="SUPFAM" id="SSF56349">
    <property type="entry name" value="DNA breaking-rejoining enzymes"/>
    <property type="match status" value="1"/>
</dbReference>
<dbReference type="InterPro" id="IPR044068">
    <property type="entry name" value="CB"/>
</dbReference>
<accession>A0ABU3F7Y9</accession>
<comment type="similarity">
    <text evidence="1">Belongs to the 'phage' integrase family.</text>
</comment>
<dbReference type="InterPro" id="IPR004107">
    <property type="entry name" value="Integrase_SAM-like_N"/>
</dbReference>
<evidence type="ECO:0000256" key="3">
    <source>
        <dbReference type="ARBA" id="ARBA00023125"/>
    </source>
</evidence>
<dbReference type="InterPro" id="IPR050090">
    <property type="entry name" value="Tyrosine_recombinase_XerCD"/>
</dbReference>
<dbReference type="PROSITE" id="PS51900">
    <property type="entry name" value="CB"/>
    <property type="match status" value="1"/>
</dbReference>
<gene>
    <name evidence="8" type="ORF">P7D85_21185</name>
</gene>
<dbReference type="Pfam" id="PF14659">
    <property type="entry name" value="Phage_int_SAM_3"/>
    <property type="match status" value="1"/>
</dbReference>
<dbReference type="Gene3D" id="1.10.150.130">
    <property type="match status" value="1"/>
</dbReference>
<evidence type="ECO:0000259" key="6">
    <source>
        <dbReference type="PROSITE" id="PS51898"/>
    </source>
</evidence>
<keyword evidence="2" id="KW-0229">DNA integration</keyword>
<evidence type="ECO:0000259" key="7">
    <source>
        <dbReference type="PROSITE" id="PS51900"/>
    </source>
</evidence>
<dbReference type="RefSeq" id="WP_221675874.1">
    <property type="nucleotide sequence ID" value="NZ_JARPYF010000017.1"/>
</dbReference>
<dbReference type="Pfam" id="PF00589">
    <property type="entry name" value="Phage_integrase"/>
    <property type="match status" value="1"/>
</dbReference>
<keyword evidence="3 5" id="KW-0238">DNA-binding</keyword>
<evidence type="ECO:0000256" key="4">
    <source>
        <dbReference type="ARBA" id="ARBA00023172"/>
    </source>
</evidence>
<dbReference type="Proteomes" id="UP001252875">
    <property type="component" value="Unassembled WGS sequence"/>
</dbReference>
<name>A0ABU3F7Y9_9ENTE</name>
<evidence type="ECO:0000313" key="8">
    <source>
        <dbReference type="EMBL" id="MDT2602281.1"/>
    </source>
</evidence>
<evidence type="ECO:0000313" key="9">
    <source>
        <dbReference type="Proteomes" id="UP001252875"/>
    </source>
</evidence>
<proteinExistence type="inferred from homology"/>
<keyword evidence="4" id="KW-0233">DNA recombination</keyword>
<protein>
    <submittedName>
        <fullName evidence="8">Tyrosine-type recombinase/integrase</fullName>
    </submittedName>
</protein>
<dbReference type="EMBL" id="JARPYI010000018">
    <property type="protein sequence ID" value="MDT2602281.1"/>
    <property type="molecule type" value="Genomic_DNA"/>
</dbReference>
<evidence type="ECO:0000256" key="5">
    <source>
        <dbReference type="PROSITE-ProRule" id="PRU01248"/>
    </source>
</evidence>
<dbReference type="PANTHER" id="PTHR30349:SF64">
    <property type="entry name" value="PROPHAGE INTEGRASE INTD-RELATED"/>
    <property type="match status" value="1"/>
</dbReference>
<reference evidence="8 9" key="1">
    <citation type="submission" date="2023-03" db="EMBL/GenBank/DDBJ databases">
        <authorList>
            <person name="Shen W."/>
            <person name="Cai J."/>
        </authorList>
    </citation>
    <scope>NUCLEOTIDE SEQUENCE [LARGE SCALE GENOMIC DNA]</scope>
    <source>
        <strain evidence="8 9">D6-4</strain>
    </source>
</reference>
<dbReference type="InterPro" id="IPR011010">
    <property type="entry name" value="DNA_brk_join_enz"/>
</dbReference>
<dbReference type="InterPro" id="IPR010998">
    <property type="entry name" value="Integrase_recombinase_N"/>
</dbReference>
<evidence type="ECO:0000256" key="1">
    <source>
        <dbReference type="ARBA" id="ARBA00008857"/>
    </source>
</evidence>
<evidence type="ECO:0000256" key="2">
    <source>
        <dbReference type="ARBA" id="ARBA00022908"/>
    </source>
</evidence>
<dbReference type="InterPro" id="IPR013762">
    <property type="entry name" value="Integrase-like_cat_sf"/>
</dbReference>
<dbReference type="CDD" id="cd01189">
    <property type="entry name" value="INT_ICEBs1_C_like"/>
    <property type="match status" value="1"/>
</dbReference>
<feature type="domain" description="Core-binding (CB)" evidence="7">
    <location>
        <begin position="65"/>
        <end position="146"/>
    </location>
</feature>
<feature type="domain" description="Tyr recombinase" evidence="6">
    <location>
        <begin position="167"/>
        <end position="360"/>
    </location>
</feature>
<dbReference type="PROSITE" id="PS51898">
    <property type="entry name" value="TYR_RECOMBINASE"/>
    <property type="match status" value="1"/>
</dbReference>
<dbReference type="Gene3D" id="1.10.443.10">
    <property type="entry name" value="Intergrase catalytic core"/>
    <property type="match status" value="1"/>
</dbReference>